<dbReference type="GO" id="GO:0032259">
    <property type="term" value="P:methylation"/>
    <property type="evidence" value="ECO:0007669"/>
    <property type="project" value="UniProtKB-KW"/>
</dbReference>
<evidence type="ECO:0000256" key="6">
    <source>
        <dbReference type="PIRNR" id="PIRNR036525"/>
    </source>
</evidence>
<evidence type="ECO:0000256" key="4">
    <source>
        <dbReference type="ARBA" id="ARBA00022679"/>
    </source>
</evidence>
<evidence type="ECO:0000256" key="3">
    <source>
        <dbReference type="ARBA" id="ARBA00022603"/>
    </source>
</evidence>
<dbReference type="InterPro" id="IPR014776">
    <property type="entry name" value="4pyrrole_Mease_sub2"/>
</dbReference>
<comment type="catalytic activity">
    <reaction evidence="6">
        <text>precorrin-5 + S-adenosyl-L-methionine + H2O = precorrin-6A + acetate + S-adenosyl-L-homocysteine + 2 H(+)</text>
        <dbReference type="Rhea" id="RHEA:18261"/>
        <dbReference type="ChEBI" id="CHEBI:15377"/>
        <dbReference type="ChEBI" id="CHEBI:15378"/>
        <dbReference type="ChEBI" id="CHEBI:30089"/>
        <dbReference type="ChEBI" id="CHEBI:57856"/>
        <dbReference type="ChEBI" id="CHEBI:59789"/>
        <dbReference type="ChEBI" id="CHEBI:77871"/>
        <dbReference type="ChEBI" id="CHEBI:77872"/>
        <dbReference type="EC" id="2.1.1.152"/>
    </reaction>
</comment>
<evidence type="ECO:0000313" key="9">
    <source>
        <dbReference type="Proteomes" id="UP000525623"/>
    </source>
</evidence>
<keyword evidence="4 6" id="KW-0808">Transferase</keyword>
<keyword evidence="9" id="KW-1185">Reference proteome</keyword>
<gene>
    <name evidence="8" type="ORF">HLH29_17915</name>
</gene>
<dbReference type="GO" id="GO:0009236">
    <property type="term" value="P:cobalamin biosynthetic process"/>
    <property type="evidence" value="ECO:0007669"/>
    <property type="project" value="UniProtKB-KW"/>
</dbReference>
<evidence type="ECO:0000256" key="2">
    <source>
        <dbReference type="ARBA" id="ARBA00022573"/>
    </source>
</evidence>
<dbReference type="Pfam" id="PF00590">
    <property type="entry name" value="TP_methylase"/>
    <property type="match status" value="1"/>
</dbReference>
<dbReference type="InterPro" id="IPR014777">
    <property type="entry name" value="4pyrrole_Mease_sub1"/>
</dbReference>
<dbReference type="SUPFAM" id="SSF53790">
    <property type="entry name" value="Tetrapyrrole methylase"/>
    <property type="match status" value="1"/>
</dbReference>
<sequence length="257" mass="28101">MIDLVLVGIGTGNPEHLTLQAVRELNAADLILIPRKGDDKADLAELRRAICARVLTNPAIRIAEFDMPRRDSADPHYRRGVTHWHDAIAYAWTEAIHANLPRGGTVALLVWGDPALYDSTLRIAAQLNPVPNSVRSIPGIMSLNMLAAAHAIALNDIGAPFLVTTGRQLRDHGWPPGTDTIVVMLDGDCSFQHIPADAITIHWGAYVGMPEQILLSGPLAQTGPRIIATRAEARARHGWIMDIYLLRRHAASVTEDR</sequence>
<dbReference type="InterPro" id="IPR012797">
    <property type="entry name" value="CobF"/>
</dbReference>
<keyword evidence="3 6" id="KW-0489">Methyltransferase</keyword>
<comment type="pathway">
    <text evidence="1">Cofactor biosynthesis; adenosylcobalamin biosynthesis.</text>
</comment>
<dbReference type="GO" id="GO:0043819">
    <property type="term" value="F:precorrin-6A synthase (deacetylating) activity"/>
    <property type="evidence" value="ECO:0007669"/>
    <property type="project" value="UniProtKB-EC"/>
</dbReference>
<dbReference type="Gene3D" id="3.30.950.10">
    <property type="entry name" value="Methyltransferase, Cobalt-precorrin-4 Transmethylase, Domain 2"/>
    <property type="match status" value="1"/>
</dbReference>
<organism evidence="8 9">
    <name type="scientific">Gluconacetobacter tumulicola</name>
    <dbReference type="NCBI Taxonomy" id="1017177"/>
    <lineage>
        <taxon>Bacteria</taxon>
        <taxon>Pseudomonadati</taxon>
        <taxon>Pseudomonadota</taxon>
        <taxon>Alphaproteobacteria</taxon>
        <taxon>Acetobacterales</taxon>
        <taxon>Acetobacteraceae</taxon>
        <taxon>Gluconacetobacter</taxon>
    </lineage>
</organism>
<dbReference type="PIRSF" id="PIRSF036525">
    <property type="entry name" value="CobF"/>
    <property type="match status" value="1"/>
</dbReference>
<dbReference type="Gene3D" id="3.40.1010.10">
    <property type="entry name" value="Cobalt-precorrin-4 Transmethylase, Domain 1"/>
    <property type="match status" value="1"/>
</dbReference>
<dbReference type="EMBL" id="JABEQL010000038">
    <property type="protein sequence ID" value="MBB2181007.1"/>
    <property type="molecule type" value="Genomic_DNA"/>
</dbReference>
<dbReference type="PANTHER" id="PTHR43467:SF1">
    <property type="entry name" value="PRECORRIN-6A SYNTHASE [DEACETYLATING]"/>
    <property type="match status" value="1"/>
</dbReference>
<name>A0A7W4JHB3_9PROT</name>
<evidence type="ECO:0000313" key="8">
    <source>
        <dbReference type="EMBL" id="MBB2181007.1"/>
    </source>
</evidence>
<accession>A0A7W4JHB3</accession>
<feature type="domain" description="Tetrapyrrole methylase" evidence="7">
    <location>
        <begin position="4"/>
        <end position="221"/>
    </location>
</feature>
<dbReference type="RefSeq" id="WP_182968735.1">
    <property type="nucleotide sequence ID" value="NZ_BAABGC010000055.1"/>
</dbReference>
<dbReference type="NCBIfam" id="TIGR02434">
    <property type="entry name" value="CobF"/>
    <property type="match status" value="1"/>
</dbReference>
<dbReference type="PANTHER" id="PTHR43467">
    <property type="entry name" value="COBALT-PRECORRIN-2 C(20)-METHYLTRANSFERASE"/>
    <property type="match status" value="1"/>
</dbReference>
<dbReference type="InterPro" id="IPR000878">
    <property type="entry name" value="4pyrrol_Mease"/>
</dbReference>
<dbReference type="AlphaFoldDB" id="A0A7W4JHB3"/>
<dbReference type="CDD" id="cd11643">
    <property type="entry name" value="Precorrin-6A-synthase"/>
    <property type="match status" value="1"/>
</dbReference>
<evidence type="ECO:0000256" key="5">
    <source>
        <dbReference type="ARBA" id="ARBA00022691"/>
    </source>
</evidence>
<protein>
    <recommendedName>
        <fullName evidence="6">Precorrin-6A synthase [deacetylating]</fullName>
        <ecNumber evidence="6">2.1.1.152</ecNumber>
    </recommendedName>
</protein>
<evidence type="ECO:0000256" key="1">
    <source>
        <dbReference type="ARBA" id="ARBA00004953"/>
    </source>
</evidence>
<keyword evidence="2" id="KW-0169">Cobalamin biosynthesis</keyword>
<dbReference type="EC" id="2.1.1.152" evidence="6"/>
<proteinExistence type="predicted"/>
<reference evidence="8 9" key="1">
    <citation type="submission" date="2020-04" db="EMBL/GenBank/DDBJ databases">
        <title>Description of novel Gluconacetobacter.</title>
        <authorList>
            <person name="Sombolestani A."/>
        </authorList>
    </citation>
    <scope>NUCLEOTIDE SEQUENCE [LARGE SCALE GENOMIC DNA]</scope>
    <source>
        <strain evidence="8 9">LMG 27725</strain>
    </source>
</reference>
<comment type="function">
    <text evidence="6">Catalyzes the methylation of C-1 in precorrin-5 and the subsequent extrusion of acetic acid from the resulting intermediate to form cobalt-precorrin-6A.</text>
</comment>
<evidence type="ECO:0000259" key="7">
    <source>
        <dbReference type="Pfam" id="PF00590"/>
    </source>
</evidence>
<comment type="caution">
    <text evidence="8">The sequence shown here is derived from an EMBL/GenBank/DDBJ whole genome shotgun (WGS) entry which is preliminary data.</text>
</comment>
<keyword evidence="5 6" id="KW-0949">S-adenosyl-L-methionine</keyword>
<dbReference type="Proteomes" id="UP000525623">
    <property type="component" value="Unassembled WGS sequence"/>
</dbReference>
<dbReference type="InterPro" id="IPR035996">
    <property type="entry name" value="4pyrrol_Methylase_sf"/>
</dbReference>